<reference evidence="2" key="1">
    <citation type="submission" date="2021-01" db="EMBL/GenBank/DDBJ databases">
        <authorList>
            <person name="Corre E."/>
            <person name="Pelletier E."/>
            <person name="Niang G."/>
            <person name="Scheremetjew M."/>
            <person name="Finn R."/>
            <person name="Kale V."/>
            <person name="Holt S."/>
            <person name="Cochrane G."/>
            <person name="Meng A."/>
            <person name="Brown T."/>
            <person name="Cohen L."/>
        </authorList>
    </citation>
    <scope>NUCLEOTIDE SEQUENCE</scope>
    <source>
        <strain evidence="2">CCMP1243</strain>
    </source>
</reference>
<accession>A0A7S2SUR8</accession>
<dbReference type="InterPro" id="IPR004843">
    <property type="entry name" value="Calcineurin-like_PHP"/>
</dbReference>
<dbReference type="SUPFAM" id="SSF56300">
    <property type="entry name" value="Metallo-dependent phosphatases"/>
    <property type="match status" value="1"/>
</dbReference>
<sequence>MAAQVVSTGALRVQIASDLHLEFFRDGIDLEEILSPCAPVLALLGDISALGSARGRQVYEVFLEQCCGRFEQVLVLAGNHEYYCGSRENRASVRSIQAYMRSLGSSRFPNLMVLENDVVELVDGVRIAGCALWSHIPACQTISGAAEAGVDPWGTVERRLTDYRSIYVDREVEEGREPGLRTVTAEETTAWHTESVEFIRREAARATADGKSLLVLTHHTPSFHGTAAPEHGEDPEGFGSGFSTNLEHLLADPELAAIHTWCFGHTHYNSDQVAHGCRLVSNQRGYLIERCPGYEMDKVIEVHPKFDVVAAGGLDVDVVSADGGEGGQE</sequence>
<dbReference type="EMBL" id="HBHJ01029756">
    <property type="protein sequence ID" value="CAD9708703.1"/>
    <property type="molecule type" value="Transcribed_RNA"/>
</dbReference>
<dbReference type="GO" id="GO:0016787">
    <property type="term" value="F:hydrolase activity"/>
    <property type="evidence" value="ECO:0007669"/>
    <property type="project" value="InterPro"/>
</dbReference>
<gene>
    <name evidence="2" type="ORF">RMAR1173_LOCUS19695</name>
</gene>
<name>A0A7S2SUR8_9STRA</name>
<evidence type="ECO:0000313" key="2">
    <source>
        <dbReference type="EMBL" id="CAD9708703.1"/>
    </source>
</evidence>
<dbReference type="AlphaFoldDB" id="A0A7S2SUR8"/>
<organism evidence="2">
    <name type="scientific">Rhizochromulina marina</name>
    <dbReference type="NCBI Taxonomy" id="1034831"/>
    <lineage>
        <taxon>Eukaryota</taxon>
        <taxon>Sar</taxon>
        <taxon>Stramenopiles</taxon>
        <taxon>Ochrophyta</taxon>
        <taxon>Dictyochophyceae</taxon>
        <taxon>Rhizochromulinales</taxon>
        <taxon>Rhizochromulina</taxon>
    </lineage>
</organism>
<dbReference type="Gene3D" id="3.60.21.10">
    <property type="match status" value="1"/>
</dbReference>
<dbReference type="PANTHER" id="PTHR37844:SF2">
    <property type="entry name" value="SER_THR PROTEIN PHOSPHATASE SUPERFAMILY (AFU_ORTHOLOGUE AFUA_1G14840)"/>
    <property type="match status" value="1"/>
</dbReference>
<proteinExistence type="predicted"/>
<dbReference type="InterPro" id="IPR029052">
    <property type="entry name" value="Metallo-depent_PP-like"/>
</dbReference>
<dbReference type="PANTHER" id="PTHR37844">
    <property type="entry name" value="SER/THR PROTEIN PHOSPHATASE SUPERFAMILY (AFU_ORTHOLOGUE AFUA_1G14840)"/>
    <property type="match status" value="1"/>
</dbReference>
<dbReference type="Pfam" id="PF00149">
    <property type="entry name" value="Metallophos"/>
    <property type="match status" value="1"/>
</dbReference>
<evidence type="ECO:0000259" key="1">
    <source>
        <dbReference type="Pfam" id="PF00149"/>
    </source>
</evidence>
<feature type="domain" description="Calcineurin-like phosphoesterase" evidence="1">
    <location>
        <begin position="12"/>
        <end position="268"/>
    </location>
</feature>
<protein>
    <recommendedName>
        <fullName evidence="1">Calcineurin-like phosphoesterase domain-containing protein</fullName>
    </recommendedName>
</protein>